<keyword evidence="1" id="KW-0175">Coiled coil</keyword>
<accession>E4RSD3</accession>
<sequence>MENNNSVVKAGLVLALAIAGFFGFLYFQEKQNVDEKSREIELKTSEIIQTNFRLDSIARELDIKISELAALGGRIDELEAIRKNLETDKRNLMHTNSVNMQEYQEKIKAYEKIIRQKEVEIEKLRAENEQLTGINKELNRTNASLKDSNDELQRQKMALADTVNLYAESNKQLNEKVTIGAALRPVNYLVTAINRKGKERDGDEFKSKRVDRIKVSFKLAENPLTKKEPKTIYMRLLEPTGNVIADMALGSGTFLFGGKETVYTAKQTVTYTNNLQTVDFVYDRDKKYEKGQYKVELYAEGFRVGQTTFVIK</sequence>
<evidence type="ECO:0000256" key="2">
    <source>
        <dbReference type="SAM" id="Phobius"/>
    </source>
</evidence>
<reference evidence="3 4" key="2">
    <citation type="journal article" date="2011" name="Stand. Genomic Sci.">
        <title>Complete genome sequence of Leadbetterella byssophila type strain (4M15).</title>
        <authorList>
            <person name="Abt B."/>
            <person name="Teshima H."/>
            <person name="Lucas S."/>
            <person name="Lapidus A."/>
            <person name="Del Rio T.G."/>
            <person name="Nolan M."/>
            <person name="Tice H."/>
            <person name="Cheng J.F."/>
            <person name="Pitluck S."/>
            <person name="Liolios K."/>
            <person name="Pagani I."/>
            <person name="Ivanova N."/>
            <person name="Mavromatis K."/>
            <person name="Pati A."/>
            <person name="Tapia R."/>
            <person name="Han C."/>
            <person name="Goodwin L."/>
            <person name="Chen A."/>
            <person name="Palaniappan K."/>
            <person name="Land M."/>
            <person name="Hauser L."/>
            <person name="Chang Y.J."/>
            <person name="Jeffries C.D."/>
            <person name="Rohde M."/>
            <person name="Goker M."/>
            <person name="Tindall B.J."/>
            <person name="Detter J.C."/>
            <person name="Woyke T."/>
            <person name="Bristow J."/>
            <person name="Eisen J.A."/>
            <person name="Markowitz V."/>
            <person name="Hugenholtz P."/>
            <person name="Klenk H.P."/>
            <person name="Kyrpides N.C."/>
        </authorList>
    </citation>
    <scope>NUCLEOTIDE SEQUENCE [LARGE SCALE GENOMIC DNA]</scope>
    <source>
        <strain evidence="4">DSM 17132 / JCM 16389 / KACC 11308 / NBRC 106382 / 4M15</strain>
    </source>
</reference>
<organism evidence="3 4">
    <name type="scientific">Leadbetterella byssophila (strain DSM 17132 / JCM 16389 / KACC 11308 / NBRC 106382 / 4M15)</name>
    <dbReference type="NCBI Taxonomy" id="649349"/>
    <lineage>
        <taxon>Bacteria</taxon>
        <taxon>Pseudomonadati</taxon>
        <taxon>Bacteroidota</taxon>
        <taxon>Cytophagia</taxon>
        <taxon>Cytophagales</taxon>
        <taxon>Leadbetterellaceae</taxon>
        <taxon>Leadbetterella</taxon>
    </lineage>
</organism>
<evidence type="ECO:0000313" key="3">
    <source>
        <dbReference type="EMBL" id="ADQ17669.1"/>
    </source>
</evidence>
<protein>
    <recommendedName>
        <fullName evidence="5">Chromosome segregation protein SMC</fullName>
    </recommendedName>
</protein>
<dbReference type="RefSeq" id="WP_013408717.1">
    <property type="nucleotide sequence ID" value="NC_014655.1"/>
</dbReference>
<keyword evidence="4" id="KW-1185">Reference proteome</keyword>
<dbReference type="EMBL" id="CP002305">
    <property type="protein sequence ID" value="ADQ17669.1"/>
    <property type="molecule type" value="Genomic_DNA"/>
</dbReference>
<proteinExistence type="predicted"/>
<gene>
    <name evidence="3" type="ordered locus">Lbys_1969</name>
</gene>
<reference key="1">
    <citation type="submission" date="2010-11" db="EMBL/GenBank/DDBJ databases">
        <title>The complete genome of Leadbetterella byssophila DSM 17132.</title>
        <authorList>
            <consortium name="US DOE Joint Genome Institute (JGI-PGF)"/>
            <person name="Lucas S."/>
            <person name="Copeland A."/>
            <person name="Lapidus A."/>
            <person name="Glavina del Rio T."/>
            <person name="Dalin E."/>
            <person name="Tice H."/>
            <person name="Bruce D."/>
            <person name="Goodwin L."/>
            <person name="Pitluck S."/>
            <person name="Kyrpides N."/>
            <person name="Mavromatis K."/>
            <person name="Ivanova N."/>
            <person name="Teshima H."/>
            <person name="Brettin T."/>
            <person name="Detter J.C."/>
            <person name="Han C."/>
            <person name="Tapia R."/>
            <person name="Land M."/>
            <person name="Hauser L."/>
            <person name="Markowitz V."/>
            <person name="Cheng J.-F."/>
            <person name="Hugenholtz P."/>
            <person name="Woyke T."/>
            <person name="Wu D."/>
            <person name="Tindall B."/>
            <person name="Pomrenke H.G."/>
            <person name="Brambilla E."/>
            <person name="Klenk H.-P."/>
            <person name="Eisen J.A."/>
        </authorList>
    </citation>
    <scope>NUCLEOTIDE SEQUENCE [LARGE SCALE GENOMIC DNA]</scope>
    <source>
        <strain>DSM 17132</strain>
    </source>
</reference>
<dbReference type="eggNOG" id="COG1196">
    <property type="taxonomic scope" value="Bacteria"/>
</dbReference>
<keyword evidence="2" id="KW-0812">Transmembrane</keyword>
<evidence type="ECO:0000313" key="4">
    <source>
        <dbReference type="Proteomes" id="UP000007435"/>
    </source>
</evidence>
<dbReference type="STRING" id="649349.Lbys_1969"/>
<evidence type="ECO:0008006" key="5">
    <source>
        <dbReference type="Google" id="ProtNLM"/>
    </source>
</evidence>
<keyword evidence="2" id="KW-1133">Transmembrane helix</keyword>
<feature type="coiled-coil region" evidence="1">
    <location>
        <begin position="68"/>
        <end position="162"/>
    </location>
</feature>
<keyword evidence="2" id="KW-0472">Membrane</keyword>
<dbReference type="KEGG" id="lby:Lbys_1969"/>
<dbReference type="AlphaFoldDB" id="E4RSD3"/>
<dbReference type="HOGENOM" id="CLU_077678_0_0_10"/>
<dbReference type="Proteomes" id="UP000007435">
    <property type="component" value="Chromosome"/>
</dbReference>
<dbReference type="OrthoDB" id="848185at2"/>
<feature type="transmembrane region" description="Helical" evidence="2">
    <location>
        <begin position="6"/>
        <end position="27"/>
    </location>
</feature>
<evidence type="ECO:0000256" key="1">
    <source>
        <dbReference type="SAM" id="Coils"/>
    </source>
</evidence>
<name>E4RSD3_LEAB4</name>